<evidence type="ECO:0000313" key="2">
    <source>
        <dbReference type="Proteomes" id="UP000652761"/>
    </source>
</evidence>
<organism evidence="1 2">
    <name type="scientific">Colocasia esculenta</name>
    <name type="common">Wild taro</name>
    <name type="synonym">Arum esculentum</name>
    <dbReference type="NCBI Taxonomy" id="4460"/>
    <lineage>
        <taxon>Eukaryota</taxon>
        <taxon>Viridiplantae</taxon>
        <taxon>Streptophyta</taxon>
        <taxon>Embryophyta</taxon>
        <taxon>Tracheophyta</taxon>
        <taxon>Spermatophyta</taxon>
        <taxon>Magnoliopsida</taxon>
        <taxon>Liliopsida</taxon>
        <taxon>Araceae</taxon>
        <taxon>Aroideae</taxon>
        <taxon>Colocasieae</taxon>
        <taxon>Colocasia</taxon>
    </lineage>
</organism>
<proteinExistence type="predicted"/>
<comment type="caution">
    <text evidence="1">The sequence shown here is derived from an EMBL/GenBank/DDBJ whole genome shotgun (WGS) entry which is preliminary data.</text>
</comment>
<sequence>MRSRPVTVIESLVQLDARSPPQVVDMGARTSLI</sequence>
<dbReference type="EMBL" id="NMUH01005196">
    <property type="protein sequence ID" value="MQM12100.1"/>
    <property type="molecule type" value="Genomic_DNA"/>
</dbReference>
<reference evidence="1" key="1">
    <citation type="submission" date="2017-07" db="EMBL/GenBank/DDBJ databases">
        <title>Taro Niue Genome Assembly and Annotation.</title>
        <authorList>
            <person name="Atibalentja N."/>
            <person name="Keating K."/>
            <person name="Fields C.J."/>
        </authorList>
    </citation>
    <scope>NUCLEOTIDE SEQUENCE</scope>
    <source>
        <strain evidence="1">Niue_2</strain>
        <tissue evidence="1">Leaf</tissue>
    </source>
</reference>
<keyword evidence="2" id="KW-1185">Reference proteome</keyword>
<protein>
    <submittedName>
        <fullName evidence="1">Uncharacterized protein</fullName>
    </submittedName>
</protein>
<evidence type="ECO:0000313" key="1">
    <source>
        <dbReference type="EMBL" id="MQM12100.1"/>
    </source>
</evidence>
<name>A0A843X628_COLES</name>
<dbReference type="Proteomes" id="UP000652761">
    <property type="component" value="Unassembled WGS sequence"/>
</dbReference>
<gene>
    <name evidence="1" type="ORF">Taro_045015</name>
</gene>
<dbReference type="AlphaFoldDB" id="A0A843X628"/>
<accession>A0A843X628</accession>